<keyword evidence="9" id="KW-1185">Reference proteome</keyword>
<dbReference type="InterPro" id="IPR001173">
    <property type="entry name" value="Glyco_trans_2-like"/>
</dbReference>
<dbReference type="AlphaFoldDB" id="A0A3L8P7V4"/>
<dbReference type="Pfam" id="PF04464">
    <property type="entry name" value="Glyphos_transf"/>
    <property type="match status" value="1"/>
</dbReference>
<dbReference type="InterPro" id="IPR043149">
    <property type="entry name" value="TagF_N"/>
</dbReference>
<keyword evidence="5" id="KW-0777">Teichoic acid biosynthesis</keyword>
<comment type="caution">
    <text evidence="8">The sequence shown here is derived from an EMBL/GenBank/DDBJ whole genome shotgun (WGS) entry which is preliminary data.</text>
</comment>
<dbReference type="PANTHER" id="PTHR43685:SF2">
    <property type="entry name" value="GLYCOSYLTRANSFERASE 2-LIKE DOMAIN-CONTAINING PROTEIN"/>
    <property type="match status" value="1"/>
</dbReference>
<dbReference type="Proteomes" id="UP000281708">
    <property type="component" value="Unassembled WGS sequence"/>
</dbReference>
<dbReference type="PANTHER" id="PTHR43685">
    <property type="entry name" value="GLYCOSYLTRANSFERASE"/>
    <property type="match status" value="1"/>
</dbReference>
<dbReference type="GO" id="GO:0005886">
    <property type="term" value="C:plasma membrane"/>
    <property type="evidence" value="ECO:0007669"/>
    <property type="project" value="UniProtKB-SubCell"/>
</dbReference>
<keyword evidence="3" id="KW-1003">Cell membrane</keyword>
<organism evidence="8 9">
    <name type="scientific">Nocardioides mangrovicus</name>
    <dbReference type="NCBI Taxonomy" id="2478913"/>
    <lineage>
        <taxon>Bacteria</taxon>
        <taxon>Bacillati</taxon>
        <taxon>Actinomycetota</taxon>
        <taxon>Actinomycetes</taxon>
        <taxon>Propionibacteriales</taxon>
        <taxon>Nocardioidaceae</taxon>
        <taxon>Nocardioides</taxon>
    </lineage>
</organism>
<dbReference type="CDD" id="cd00761">
    <property type="entry name" value="Glyco_tranf_GTA_type"/>
    <property type="match status" value="1"/>
</dbReference>
<keyword evidence="4 8" id="KW-0808">Transferase</keyword>
<dbReference type="SUPFAM" id="SSF53448">
    <property type="entry name" value="Nucleotide-diphospho-sugar transferases"/>
    <property type="match status" value="1"/>
</dbReference>
<evidence type="ECO:0000256" key="2">
    <source>
        <dbReference type="ARBA" id="ARBA00010488"/>
    </source>
</evidence>
<reference evidence="8 9" key="1">
    <citation type="submission" date="2018-10" db="EMBL/GenBank/DDBJ databases">
        <title>Marmoricola sp. 4Q3S-7 whole genome shotgun sequence.</title>
        <authorList>
            <person name="Li F."/>
        </authorList>
    </citation>
    <scope>NUCLEOTIDE SEQUENCE [LARGE SCALE GENOMIC DNA]</scope>
    <source>
        <strain evidence="8 9">4Q3S-7</strain>
    </source>
</reference>
<dbReference type="InterPro" id="IPR050834">
    <property type="entry name" value="Glycosyltransf_2"/>
</dbReference>
<feature type="domain" description="Glycosyltransferase 2-like" evidence="7">
    <location>
        <begin position="11"/>
        <end position="123"/>
    </location>
</feature>
<dbReference type="EMBL" id="RDBE01000001">
    <property type="protein sequence ID" value="RLV50458.1"/>
    <property type="molecule type" value="Genomic_DNA"/>
</dbReference>
<accession>A0A3L8P7V4</accession>
<dbReference type="InterPro" id="IPR029044">
    <property type="entry name" value="Nucleotide-diphossugar_trans"/>
</dbReference>
<dbReference type="OrthoDB" id="8549922at2"/>
<dbReference type="GO" id="GO:0047355">
    <property type="term" value="F:CDP-glycerol glycerophosphotransferase activity"/>
    <property type="evidence" value="ECO:0007669"/>
    <property type="project" value="InterPro"/>
</dbReference>
<comment type="subcellular location">
    <subcellularLocation>
        <location evidence="1">Cell membrane</location>
        <topology evidence="1">Peripheral membrane protein</topology>
    </subcellularLocation>
</comment>
<dbReference type="GO" id="GO:0019350">
    <property type="term" value="P:teichoic acid biosynthetic process"/>
    <property type="evidence" value="ECO:0007669"/>
    <property type="project" value="UniProtKB-KW"/>
</dbReference>
<sequence length="859" mass="96833">MSSATRPRFSLVSAVHDVEAYLPDLIASLEAQTRPLDDVEIIMVDDGSTDGSRALLEAWAARRPDLVRVLSQPNAGQGAARNAGMVVATGEWISFPDADDTLAPGYLAAVEAFVTEHPDADLVATKRLMWPQGEAPSNTHPLRFMFRGDPYVDLVADGQHFHGPAASAFFPLDRLREADLAFDERVRPIFEDGHFIVRYLLGRERPMVGFLDSAKYHYRVRETSTLRTARTDVGRYTAVLEHGYLDVVKRAVAQHGSVPRWLQSQLVFELSGYFTLTDSQAPAGTPTSGPVAETMHRLMAEILGHLHRDVAVPYCAAPVMRTPRILLQHAYRERPWQEEAVLLSPLDQRRQLVRASWFFTGEAPVETFWADGEQIEPLHAKTRAYDFCGRTLLRQRIVWLPADRAIEVWRDGAPSDLVFRRPPLPLHRGLPGWMRWQLNPRSSRVMDQVQEVVAPTPTSREGRKAQQRMHEDKVRERYRDAWVLMDRIHAAGDSAEVLFRHLRREHPDVNAWFVLEKGTPEWRRFSAEGDTDRLVAHGSLQWRLLMANALHLISSHADESVVHPPAITEFTHPQWLNHFLQHGVIKDDISAWLNAKDLATFVTSSAQELASIAGDDTPYVFTTREVVNTGMPRFDRLLRIAEQSPRDLLLVAPTWRNGLIPKAAMDNQRREADLAVLGSEFWQQWRSFLCDDALAEACVSAGVRVGFLPHPNLQSLLPHLDLPGHVEPLTYEGHDVQEYFARSRAIVTDFSSIAFNAAYLERPVVYFQFDEDVVLEGGHVGRRGYFDYRRDGFGPVETSAAAAVKATGEALRHGLTPEYRARVATTFPVRDGGCSERVVQHIRSTTRHYGAPVPTPVMP</sequence>
<dbReference type="InterPro" id="IPR007554">
    <property type="entry name" value="Glycerophosphate_synth"/>
</dbReference>
<dbReference type="Gene3D" id="3.40.50.11820">
    <property type="match status" value="1"/>
</dbReference>
<dbReference type="Gene3D" id="3.90.550.10">
    <property type="entry name" value="Spore Coat Polysaccharide Biosynthesis Protein SpsA, Chain A"/>
    <property type="match status" value="1"/>
</dbReference>
<dbReference type="InterPro" id="IPR043148">
    <property type="entry name" value="TagF_C"/>
</dbReference>
<comment type="similarity">
    <text evidence="2">Belongs to the CDP-glycerol glycerophosphotransferase family.</text>
</comment>
<keyword evidence="6" id="KW-0472">Membrane</keyword>
<proteinExistence type="inferred from homology"/>
<name>A0A3L8P7V4_9ACTN</name>
<evidence type="ECO:0000313" key="8">
    <source>
        <dbReference type="EMBL" id="RLV50458.1"/>
    </source>
</evidence>
<protein>
    <submittedName>
        <fullName evidence="8">Glycosyltransferase</fullName>
    </submittedName>
</protein>
<dbReference type="RefSeq" id="WP_121804139.1">
    <property type="nucleotide sequence ID" value="NZ_RDBE01000001.1"/>
</dbReference>
<dbReference type="Gene3D" id="3.40.50.12580">
    <property type="match status" value="1"/>
</dbReference>
<dbReference type="SUPFAM" id="SSF53756">
    <property type="entry name" value="UDP-Glycosyltransferase/glycogen phosphorylase"/>
    <property type="match status" value="1"/>
</dbReference>
<dbReference type="Pfam" id="PF00535">
    <property type="entry name" value="Glycos_transf_2"/>
    <property type="match status" value="1"/>
</dbReference>
<evidence type="ECO:0000256" key="1">
    <source>
        <dbReference type="ARBA" id="ARBA00004202"/>
    </source>
</evidence>
<evidence type="ECO:0000256" key="5">
    <source>
        <dbReference type="ARBA" id="ARBA00022944"/>
    </source>
</evidence>
<evidence type="ECO:0000256" key="6">
    <source>
        <dbReference type="ARBA" id="ARBA00023136"/>
    </source>
</evidence>
<gene>
    <name evidence="8" type="ORF">D9V37_00210</name>
</gene>
<evidence type="ECO:0000259" key="7">
    <source>
        <dbReference type="Pfam" id="PF00535"/>
    </source>
</evidence>
<evidence type="ECO:0000256" key="3">
    <source>
        <dbReference type="ARBA" id="ARBA00022475"/>
    </source>
</evidence>
<evidence type="ECO:0000313" key="9">
    <source>
        <dbReference type="Proteomes" id="UP000281708"/>
    </source>
</evidence>
<evidence type="ECO:0000256" key="4">
    <source>
        <dbReference type="ARBA" id="ARBA00022679"/>
    </source>
</evidence>